<dbReference type="Proteomes" id="UP001189429">
    <property type="component" value="Unassembled WGS sequence"/>
</dbReference>
<keyword evidence="2" id="KW-1185">Reference proteome</keyword>
<comment type="caution">
    <text evidence="1">The sequence shown here is derived from an EMBL/GenBank/DDBJ whole genome shotgun (WGS) entry which is preliminary data.</text>
</comment>
<gene>
    <name evidence="1" type="ORF">PCOR1329_LOCUS75304</name>
</gene>
<proteinExistence type="predicted"/>
<dbReference type="EMBL" id="CAUYUJ010020269">
    <property type="protein sequence ID" value="CAK0896987.1"/>
    <property type="molecule type" value="Genomic_DNA"/>
</dbReference>
<name>A0ABN9XGD1_9DINO</name>
<evidence type="ECO:0000313" key="1">
    <source>
        <dbReference type="EMBL" id="CAK0896987.1"/>
    </source>
</evidence>
<evidence type="ECO:0000313" key="2">
    <source>
        <dbReference type="Proteomes" id="UP001189429"/>
    </source>
</evidence>
<organism evidence="1 2">
    <name type="scientific">Prorocentrum cordatum</name>
    <dbReference type="NCBI Taxonomy" id="2364126"/>
    <lineage>
        <taxon>Eukaryota</taxon>
        <taxon>Sar</taxon>
        <taxon>Alveolata</taxon>
        <taxon>Dinophyceae</taxon>
        <taxon>Prorocentrales</taxon>
        <taxon>Prorocentraceae</taxon>
        <taxon>Prorocentrum</taxon>
    </lineage>
</organism>
<accession>A0ABN9XGD1</accession>
<protein>
    <submittedName>
        <fullName evidence="1">Uncharacterized protein</fullName>
    </submittedName>
</protein>
<reference evidence="1" key="1">
    <citation type="submission" date="2023-10" db="EMBL/GenBank/DDBJ databases">
        <authorList>
            <person name="Chen Y."/>
            <person name="Shah S."/>
            <person name="Dougan E. K."/>
            <person name="Thang M."/>
            <person name="Chan C."/>
        </authorList>
    </citation>
    <scope>NUCLEOTIDE SEQUENCE [LARGE SCALE GENOMIC DNA]</scope>
</reference>
<sequence length="371" mass="39436">MGLPGGGGAALLPGGDRRLVEPMIKEAFDVSGKDCAACGCATWSPWRGQQQQQQQQMCVIGVVLHQWVTVAVTVSEGATSGSLGGAMGAQNGQELLRLLRGEGQPCQDIAHDVDGREAEQSVAPVDCSAVHVQESHVSNTGGARQGRAEDAAAQSQMQMQLVKAVRPIDMERMSGEVGDWWLMQGKDKRGRAAGRRRRCSRIARQRRGLQPRPCDKRTPRVPLLLEWCSGAGAAGWGGMWLLRRAAKKGKKAKQGAESDDAILCEAICVAKREAAELASAALVESLEAELVPVLDTIMAKLGGRAVFAALGRLRDGAQQALGQGSSTTLDEQEWGARFLDGEFAEDKDKAAWVQVVADTEDALGSDIDGSG</sequence>